<gene>
    <name evidence="4" type="primary">trbJ</name>
    <name evidence="4" type="ORF">HFQ13_08480</name>
</gene>
<dbReference type="InterPro" id="IPR014147">
    <property type="entry name" value="T4SS_TrbJ"/>
</dbReference>
<proteinExistence type="predicted"/>
<keyword evidence="3" id="KW-0732">Signal</keyword>
<feature type="chain" id="PRO_5042030838" evidence="3">
    <location>
        <begin position="28"/>
        <end position="251"/>
    </location>
</feature>
<feature type="compositionally biased region" description="Polar residues" evidence="2">
    <location>
        <begin position="231"/>
        <end position="244"/>
    </location>
</feature>
<evidence type="ECO:0000313" key="4">
    <source>
        <dbReference type="EMBL" id="MBU2788238.1"/>
    </source>
</evidence>
<feature type="coiled-coil region" evidence="1">
    <location>
        <begin position="48"/>
        <end position="75"/>
    </location>
</feature>
<sequence length="251" mass="26667">MKHALLLQTKNLVVGVTLALLPLPALAGGAVTGGATLPEQIVQEGTAVEQLGKQAQEVETQIEQYQNMVQNMVNIPPSLLGQMQGSFDQLIHLANQAQSLSTQAQNIASQFQNLNTNAASSSEMENYIQNYQQISENLSNSIDNALQQANLNPSNFATVAQAQQAVSQALQNPQSRNALLQAGAEVGQAEVGQLGQLQQTLAAQTNLQAAIAKTHLAAKNAQNEAVRELNSDLQGSGQTPTYGNPSFGWLN</sequence>
<dbReference type="Proteomes" id="UP001197378">
    <property type="component" value="Unassembled WGS sequence"/>
</dbReference>
<keyword evidence="1" id="KW-0175">Coiled coil</keyword>
<dbReference type="EMBL" id="JAAXYO010000123">
    <property type="protein sequence ID" value="MBU2788238.1"/>
    <property type="molecule type" value="Genomic_DNA"/>
</dbReference>
<feature type="signal peptide" evidence="3">
    <location>
        <begin position="1"/>
        <end position="27"/>
    </location>
</feature>
<dbReference type="NCBIfam" id="TIGR02780">
    <property type="entry name" value="TrbJ_Ti"/>
    <property type="match status" value="1"/>
</dbReference>
<dbReference type="RefSeq" id="WP_215885591.1">
    <property type="nucleotide sequence ID" value="NZ_JAAXYO010000123.1"/>
</dbReference>
<evidence type="ECO:0000256" key="1">
    <source>
        <dbReference type="SAM" id="Coils"/>
    </source>
</evidence>
<name>A0AAE3CJW4_9PROT</name>
<feature type="region of interest" description="Disordered" evidence="2">
    <location>
        <begin position="227"/>
        <end position="251"/>
    </location>
</feature>
<protein>
    <submittedName>
        <fullName evidence="4">P-type conjugative transfer protein TrbJ</fullName>
    </submittedName>
</protein>
<reference evidence="4" key="1">
    <citation type="journal article" date="2021" name="ISME J.">
        <title>Genomic evolution of the class Acidithiobacillia: deep-branching Proteobacteria living in extreme acidic conditions.</title>
        <authorList>
            <person name="Moya-Beltran A."/>
            <person name="Beard S."/>
            <person name="Rojas-Villalobos C."/>
            <person name="Issotta F."/>
            <person name="Gallardo Y."/>
            <person name="Ulloa R."/>
            <person name="Giaveno A."/>
            <person name="Degli Esposti M."/>
            <person name="Johnson D.B."/>
            <person name="Quatrini R."/>
        </authorList>
    </citation>
    <scope>NUCLEOTIDE SEQUENCE</scope>
    <source>
        <strain evidence="4">VAN18-1</strain>
    </source>
</reference>
<evidence type="ECO:0000256" key="2">
    <source>
        <dbReference type="SAM" id="MobiDB-lite"/>
    </source>
</evidence>
<comment type="caution">
    <text evidence="4">The sequence shown here is derived from an EMBL/GenBank/DDBJ whole genome shotgun (WGS) entry which is preliminary data.</text>
</comment>
<keyword evidence="5" id="KW-1185">Reference proteome</keyword>
<evidence type="ECO:0000313" key="5">
    <source>
        <dbReference type="Proteomes" id="UP001197378"/>
    </source>
</evidence>
<accession>A0AAE3CJW4</accession>
<dbReference type="AlphaFoldDB" id="A0AAE3CJW4"/>
<evidence type="ECO:0000256" key="3">
    <source>
        <dbReference type="SAM" id="SignalP"/>
    </source>
</evidence>
<organism evidence="4 5">
    <name type="scientific">Igneacidithiobacillus copahuensis</name>
    <dbReference type="NCBI Taxonomy" id="2724909"/>
    <lineage>
        <taxon>Bacteria</taxon>
        <taxon>Pseudomonadati</taxon>
        <taxon>Pseudomonadota</taxon>
        <taxon>Acidithiobacillia</taxon>
        <taxon>Acidithiobacillales</taxon>
        <taxon>Acidithiobacillaceae</taxon>
        <taxon>Igneacidithiobacillus</taxon>
    </lineage>
</organism>